<gene>
    <name evidence="2" type="ORF">E8L90_15685</name>
</gene>
<dbReference type="InterPro" id="IPR024534">
    <property type="entry name" value="JetD_C"/>
</dbReference>
<dbReference type="RefSeq" id="WP_137030213.1">
    <property type="nucleotide sequence ID" value="NZ_SZNK01000001.1"/>
</dbReference>
<evidence type="ECO:0000313" key="3">
    <source>
        <dbReference type="Proteomes" id="UP000307841"/>
    </source>
</evidence>
<dbReference type="SUPFAM" id="SSF56726">
    <property type="entry name" value="DNA topoisomerase IV, alpha subunit"/>
    <property type="match status" value="1"/>
</dbReference>
<dbReference type="AlphaFoldDB" id="A0A4U2Y838"/>
<evidence type="ECO:0000259" key="1">
    <source>
        <dbReference type="Pfam" id="PF09983"/>
    </source>
</evidence>
<evidence type="ECO:0000313" key="2">
    <source>
        <dbReference type="EMBL" id="TKI56796.1"/>
    </source>
</evidence>
<organism evidence="2 3">
    <name type="scientific">Brevibacillus antibioticus</name>
    <dbReference type="NCBI Taxonomy" id="2570228"/>
    <lineage>
        <taxon>Bacteria</taxon>
        <taxon>Bacillati</taxon>
        <taxon>Bacillota</taxon>
        <taxon>Bacilli</taxon>
        <taxon>Bacillales</taxon>
        <taxon>Paenibacillaceae</taxon>
        <taxon>Brevibacillus</taxon>
    </lineage>
</organism>
<dbReference type="Gene3D" id="3.40.1360.10">
    <property type="match status" value="1"/>
</dbReference>
<protein>
    <submittedName>
        <fullName evidence="2">DUF2399 domain-containing protein</fullName>
    </submittedName>
</protein>
<proteinExistence type="predicted"/>
<keyword evidence="3" id="KW-1185">Reference proteome</keyword>
<dbReference type="GO" id="GO:0005694">
    <property type="term" value="C:chromosome"/>
    <property type="evidence" value="ECO:0007669"/>
    <property type="project" value="InterPro"/>
</dbReference>
<reference evidence="2 3" key="1">
    <citation type="submission" date="2019-04" db="EMBL/GenBank/DDBJ databases">
        <title>Whole genome sequencing of Brevibacillus sp. TGS2-1.</title>
        <authorList>
            <person name="Choi A."/>
        </authorList>
    </citation>
    <scope>NUCLEOTIDE SEQUENCE [LARGE SCALE GENOMIC DNA]</scope>
    <source>
        <strain evidence="2 3">TGS2-1</strain>
    </source>
</reference>
<accession>A0A4U2Y838</accession>
<name>A0A4U2Y838_9BACL</name>
<dbReference type="InterPro" id="IPR036078">
    <property type="entry name" value="Spo11/TopoVI_A_sf"/>
</dbReference>
<feature type="domain" description="Wadjet protein JetD C-terminal" evidence="1">
    <location>
        <begin position="254"/>
        <end position="403"/>
    </location>
</feature>
<dbReference type="EMBL" id="SZNK01000001">
    <property type="protein sequence ID" value="TKI56796.1"/>
    <property type="molecule type" value="Genomic_DNA"/>
</dbReference>
<dbReference type="Pfam" id="PF09983">
    <property type="entry name" value="JetD_C"/>
    <property type="match status" value="1"/>
</dbReference>
<comment type="caution">
    <text evidence="2">The sequence shown here is derived from an EMBL/GenBank/DDBJ whole genome shotgun (WGS) entry which is preliminary data.</text>
</comment>
<dbReference type="OrthoDB" id="186173at2"/>
<sequence>MNYKHKIINYLLDRYEHSANYRGTSKRSVILKVNSKLFPSYWDDSSPDFRNSFHLALKELTAQNAISYSWNKHAIGIEVDKITLSLSNIENVYKIVDRTPKSSLEDQLRSAVNQWHHKLPLWCNEFIEAMRAALDSKTTLPIGLKYESIELLLDIFKLLTSLNSNDVIPKRVISSKLFGDSKYIENNLEQKLIKLLRKFHPLTNFNNENEELLGLVGISSNADHIFLSGPLTLKYLGNLLNLDFFKPDVGVPSSLIAEADIYELRAKRVLTIENKTTFYLLASKENTDTLLIYLGGFHNQVRQKFLAKLWASAPNIEFAHWGDIDLGGFKIFQLLSTGSGVPIVPYKMDLETYHTFYTHGQEMTHEYMSKLKLLLNSEEYLVFHSLIREMLVKRFRLEQEVIPL</sequence>
<dbReference type="GO" id="GO:0003677">
    <property type="term" value="F:DNA binding"/>
    <property type="evidence" value="ECO:0007669"/>
    <property type="project" value="InterPro"/>
</dbReference>
<dbReference type="Proteomes" id="UP000307841">
    <property type="component" value="Unassembled WGS sequence"/>
</dbReference>